<proteinExistence type="inferred from homology"/>
<protein>
    <recommendedName>
        <fullName evidence="16 18">UvrABC system protein A</fullName>
        <shortName evidence="18">UvrA protein</shortName>
    </recommendedName>
    <alternativeName>
        <fullName evidence="17 18">Excinuclease ABC subunit A</fullName>
    </alternativeName>
</protein>
<evidence type="ECO:0000256" key="11">
    <source>
        <dbReference type="ARBA" id="ARBA00022881"/>
    </source>
</evidence>
<dbReference type="GO" id="GO:0016887">
    <property type="term" value="F:ATP hydrolysis activity"/>
    <property type="evidence" value="ECO:0007669"/>
    <property type="project" value="InterPro"/>
</dbReference>
<dbReference type="GO" id="GO:0009432">
    <property type="term" value="P:SOS response"/>
    <property type="evidence" value="ECO:0007669"/>
    <property type="project" value="UniProtKB-UniRule"/>
</dbReference>
<accession>A0A5E4ZU34</accession>
<dbReference type="PANTHER" id="PTHR43152">
    <property type="entry name" value="UVRABC SYSTEM PROTEIN A"/>
    <property type="match status" value="1"/>
</dbReference>
<dbReference type="GO" id="GO:0006289">
    <property type="term" value="P:nucleotide-excision repair"/>
    <property type="evidence" value="ECO:0007669"/>
    <property type="project" value="UniProtKB-UniRule"/>
</dbReference>
<keyword evidence="10 18" id="KW-0067">ATP-binding</keyword>
<evidence type="ECO:0000256" key="7">
    <source>
        <dbReference type="ARBA" id="ARBA00022769"/>
    </source>
</evidence>
<dbReference type="GO" id="GO:0008270">
    <property type="term" value="F:zinc ion binding"/>
    <property type="evidence" value="ECO:0007669"/>
    <property type="project" value="UniProtKB-UniRule"/>
</dbReference>
<dbReference type="Gene3D" id="1.10.8.280">
    <property type="entry name" value="ABC transporter ATPase domain-like"/>
    <property type="match status" value="1"/>
</dbReference>
<evidence type="ECO:0000256" key="17">
    <source>
        <dbReference type="ARBA" id="ARBA00042156"/>
    </source>
</evidence>
<evidence type="ECO:0000256" key="2">
    <source>
        <dbReference type="ARBA" id="ARBA00022490"/>
    </source>
</evidence>
<comment type="subunit">
    <text evidence="18">Forms a heterotetramer with UvrB during the search for lesions.</text>
</comment>
<dbReference type="EMBL" id="CABPSQ010000002">
    <property type="protein sequence ID" value="VVE64824.1"/>
    <property type="molecule type" value="Genomic_DNA"/>
</dbReference>
<dbReference type="SUPFAM" id="SSF52540">
    <property type="entry name" value="P-loop containing nucleoside triphosphate hydrolases"/>
    <property type="match status" value="2"/>
</dbReference>
<sequence length="954" mass="105390">METIRIRGARTHNLKNVNLDLPRHQLVVITGLSGSGKSSLAFDTLYAEGQRRYVESLSAYARQFLQLMEKPDVDLIEGLSPAISIEQKATSHNPRSTVGTVTEIHDYLRLLYARVGTPYCPDHGLPLESQSVSQMVDAVLALPEDTKLMILAPIVVDRKGEHADLFESMQAQGFVRFRIRSGGGAANEGTARVYDIEALPKLKKTEKHSIDVVIDRVKVRADLKQRLAESFETALRLADGRAIALEMDTDKEHVFSSKFACPVCSYSLQELEPRLFSFNNPMGACPTCDGLGQMTFFDPKRVVAFPALSLASGAIKGWDRRNQFYFQMLQSLAAFYDFDVDTPFEELAEDTQKIVLYGSGEQEIPFTYVNEKGRTSVRSHAFEGIIPNLERRYRETDSVAVREELAKYQNNRACPDCEGSRLRREARFVKVGEDKQARAIYEIGNLPLRETLGYFHELVLHGAKREIADKIVKEIVARLTFLNNVGLDYLSLERSADTLSGGEAQRIRLASQIGSGLTGVMYVLDEPSIGLHQRDNDRLIGTLKHLRDLGNSVIVVEHDEDMILASDYVVDMGLGAGIHGGTVIAQGSPAQIEQSAESLTGQYLSGARRIEVPAERRAPGEDYLRIVDATGNNLKHVNLDLPIGLLTCVTGVSGSGKSTLINDTLYHAVARHLYGSSAEPAPYEQIDGLEHFDKVINVDQSPIGRTPRSNPATYTGLFTPIRELFAGVPAAKERGYDPGRFSFNVKGGRCEACQGDGVIKVEMHFLPDVYVPCDVCHGKRYNRETLEVQYKGRNISEVLDMTVEQAHEFFKPVPVVARKLKTLLDVGLGYIRLGQSATTLSGGEAQRVKLSLELSKRDTGRTLYILDEPTTGLHFHDIELLLTVIHRLRDQGNTVVIIEHNLDVIKTADWVIDLGPEGGAGGGQIIAQGTPEQVAASKASFTGKYLAPLLKRGK</sequence>
<evidence type="ECO:0000313" key="20">
    <source>
        <dbReference type="EMBL" id="VVE64824.1"/>
    </source>
</evidence>
<dbReference type="NCBIfam" id="NF001503">
    <property type="entry name" value="PRK00349.1"/>
    <property type="match status" value="1"/>
</dbReference>
<keyword evidence="5 18" id="KW-0547">Nucleotide-binding</keyword>
<comment type="similarity">
    <text evidence="15 18">Belongs to the ABC transporter superfamily. UvrA family.</text>
</comment>
<dbReference type="InterPro" id="IPR027417">
    <property type="entry name" value="P-loop_NTPase"/>
</dbReference>
<feature type="binding site" evidence="18">
    <location>
        <begin position="31"/>
        <end position="38"/>
    </location>
    <ligand>
        <name>ATP</name>
        <dbReference type="ChEBI" id="CHEBI:30616"/>
    </ligand>
</feature>
<keyword evidence="12 18" id="KW-0238">DNA-binding</keyword>
<dbReference type="InterPro" id="IPR041552">
    <property type="entry name" value="UvrA_DNA-bd"/>
</dbReference>
<name>A0A5E4ZU34_9BURK</name>
<evidence type="ECO:0000256" key="1">
    <source>
        <dbReference type="ARBA" id="ARBA00004496"/>
    </source>
</evidence>
<dbReference type="PROSITE" id="PS50893">
    <property type="entry name" value="ABC_TRANSPORTER_2"/>
    <property type="match status" value="1"/>
</dbReference>
<keyword evidence="6 18" id="KW-0227">DNA damage</keyword>
<evidence type="ECO:0000256" key="18">
    <source>
        <dbReference type="HAMAP-Rule" id="MF_00205"/>
    </source>
</evidence>
<dbReference type="PROSITE" id="PS00211">
    <property type="entry name" value="ABC_TRANSPORTER_1"/>
    <property type="match status" value="2"/>
</dbReference>
<dbReference type="CDD" id="cd03270">
    <property type="entry name" value="ABC_UvrA_I"/>
    <property type="match status" value="1"/>
</dbReference>
<keyword evidence="7 18" id="KW-0228">DNA excision</keyword>
<evidence type="ECO:0000256" key="5">
    <source>
        <dbReference type="ARBA" id="ARBA00022741"/>
    </source>
</evidence>
<dbReference type="CDD" id="cd03271">
    <property type="entry name" value="ABC_UvrA_II"/>
    <property type="match status" value="1"/>
</dbReference>
<keyword evidence="4 18" id="KW-0677">Repeat</keyword>
<dbReference type="GO" id="GO:0003677">
    <property type="term" value="F:DNA binding"/>
    <property type="evidence" value="ECO:0007669"/>
    <property type="project" value="UniProtKB-UniRule"/>
</dbReference>
<evidence type="ECO:0000259" key="19">
    <source>
        <dbReference type="PROSITE" id="PS50893"/>
    </source>
</evidence>
<dbReference type="InterPro" id="IPR041102">
    <property type="entry name" value="UvrA_inter"/>
</dbReference>
<feature type="zinc finger region" description="C4-type" evidence="18">
    <location>
        <begin position="261"/>
        <end position="288"/>
    </location>
</feature>
<evidence type="ECO:0000256" key="12">
    <source>
        <dbReference type="ARBA" id="ARBA00023125"/>
    </source>
</evidence>
<dbReference type="NCBIfam" id="TIGR00630">
    <property type="entry name" value="uvra"/>
    <property type="match status" value="1"/>
</dbReference>
<keyword evidence="21" id="KW-1185">Reference proteome</keyword>
<evidence type="ECO:0000256" key="15">
    <source>
        <dbReference type="ARBA" id="ARBA00038000"/>
    </source>
</evidence>
<dbReference type="GO" id="GO:0005524">
    <property type="term" value="F:ATP binding"/>
    <property type="evidence" value="ECO:0007669"/>
    <property type="project" value="UniProtKB-UniRule"/>
</dbReference>
<dbReference type="GO" id="GO:0009380">
    <property type="term" value="C:excinuclease repair complex"/>
    <property type="evidence" value="ECO:0007669"/>
    <property type="project" value="InterPro"/>
</dbReference>
<keyword evidence="2 18" id="KW-0963">Cytoplasm</keyword>
<feature type="domain" description="ABC transporter" evidence="19">
    <location>
        <begin position="618"/>
        <end position="947"/>
    </location>
</feature>
<organism evidence="20 21">
    <name type="scientific">Pandoraea captiosa</name>
    <dbReference type="NCBI Taxonomy" id="2508302"/>
    <lineage>
        <taxon>Bacteria</taxon>
        <taxon>Pseudomonadati</taxon>
        <taxon>Pseudomonadota</taxon>
        <taxon>Betaproteobacteria</taxon>
        <taxon>Burkholderiales</taxon>
        <taxon>Burkholderiaceae</taxon>
        <taxon>Pandoraea</taxon>
    </lineage>
</organism>
<dbReference type="InterPro" id="IPR003439">
    <property type="entry name" value="ABC_transporter-like_ATP-bd"/>
</dbReference>
<dbReference type="PANTHER" id="PTHR43152:SF3">
    <property type="entry name" value="UVRABC SYSTEM PROTEIN A"/>
    <property type="match status" value="1"/>
</dbReference>
<evidence type="ECO:0000256" key="10">
    <source>
        <dbReference type="ARBA" id="ARBA00022840"/>
    </source>
</evidence>
<evidence type="ECO:0000313" key="21">
    <source>
        <dbReference type="Proteomes" id="UP000414136"/>
    </source>
</evidence>
<evidence type="ECO:0000256" key="16">
    <source>
        <dbReference type="ARBA" id="ARBA00039316"/>
    </source>
</evidence>
<dbReference type="InterPro" id="IPR017871">
    <property type="entry name" value="ABC_transporter-like_CS"/>
</dbReference>
<evidence type="ECO:0000256" key="6">
    <source>
        <dbReference type="ARBA" id="ARBA00022763"/>
    </source>
</evidence>
<keyword evidence="9 18" id="KW-0862">Zinc</keyword>
<dbReference type="Pfam" id="PF17755">
    <property type="entry name" value="UvrA_DNA-bind"/>
    <property type="match status" value="1"/>
</dbReference>
<dbReference type="FunFam" id="1.20.1580.10:FF:000002">
    <property type="entry name" value="UvrABC system protein A"/>
    <property type="match status" value="1"/>
</dbReference>
<dbReference type="GO" id="GO:0009381">
    <property type="term" value="F:excinuclease ABC activity"/>
    <property type="evidence" value="ECO:0007669"/>
    <property type="project" value="UniProtKB-UniRule"/>
</dbReference>
<dbReference type="FunFam" id="3.40.50.300:FF:000028">
    <property type="entry name" value="UvrABC system protein A"/>
    <property type="match status" value="1"/>
</dbReference>
<keyword evidence="14 18" id="KW-0742">SOS response</keyword>
<keyword evidence="3 18" id="KW-0479">Metal-binding</keyword>
<dbReference type="Gene3D" id="3.30.190.20">
    <property type="match status" value="1"/>
</dbReference>
<keyword evidence="13 18" id="KW-0234">DNA repair</keyword>
<dbReference type="AlphaFoldDB" id="A0A5E4ZU34"/>
<feature type="binding site" evidence="18">
    <location>
        <begin position="651"/>
        <end position="658"/>
    </location>
    <ligand>
        <name>ATP</name>
        <dbReference type="ChEBI" id="CHEBI:30616"/>
    </ligand>
</feature>
<dbReference type="Proteomes" id="UP000414136">
    <property type="component" value="Unassembled WGS sequence"/>
</dbReference>
<evidence type="ECO:0000256" key="9">
    <source>
        <dbReference type="ARBA" id="ARBA00022833"/>
    </source>
</evidence>
<dbReference type="OrthoDB" id="9809851at2"/>
<dbReference type="Gene3D" id="1.20.1580.10">
    <property type="entry name" value="ABC transporter ATPase like domain"/>
    <property type="match status" value="3"/>
</dbReference>
<dbReference type="GO" id="GO:0005737">
    <property type="term" value="C:cytoplasm"/>
    <property type="evidence" value="ECO:0007669"/>
    <property type="project" value="UniProtKB-SubCell"/>
</dbReference>
<dbReference type="FunFam" id="1.10.8.280:FF:000001">
    <property type="entry name" value="UvrABC system protein A"/>
    <property type="match status" value="1"/>
</dbReference>
<evidence type="ECO:0000256" key="13">
    <source>
        <dbReference type="ARBA" id="ARBA00023204"/>
    </source>
</evidence>
<dbReference type="RefSeq" id="WP_150624874.1">
    <property type="nucleotide sequence ID" value="NZ_CABPSQ010000002.1"/>
</dbReference>
<comment type="function">
    <text evidence="18">The UvrABC repair system catalyzes the recognition and processing of DNA lesions. UvrA is an ATPase and a DNA-binding protein. A damage recognition complex composed of 2 UvrA and 2 UvrB subunits scans DNA for abnormalities. When the presence of a lesion has been verified by UvrB, the UvrA molecules dissociate.</text>
</comment>
<evidence type="ECO:0000256" key="14">
    <source>
        <dbReference type="ARBA" id="ARBA00023236"/>
    </source>
</evidence>
<reference evidence="20 21" key="1">
    <citation type="submission" date="2019-08" db="EMBL/GenBank/DDBJ databases">
        <authorList>
            <person name="Peeters C."/>
        </authorList>
    </citation>
    <scope>NUCLEOTIDE SEQUENCE [LARGE SCALE GENOMIC DNA]</scope>
    <source>
        <strain evidence="20 21">LMG 31118</strain>
    </source>
</reference>
<dbReference type="Pfam" id="PF17760">
    <property type="entry name" value="UvrA_inter"/>
    <property type="match status" value="1"/>
</dbReference>
<evidence type="ECO:0000256" key="4">
    <source>
        <dbReference type="ARBA" id="ARBA00022737"/>
    </source>
</evidence>
<dbReference type="HAMAP" id="MF_00205">
    <property type="entry name" value="UvrA"/>
    <property type="match status" value="1"/>
</dbReference>
<evidence type="ECO:0000256" key="8">
    <source>
        <dbReference type="ARBA" id="ARBA00022771"/>
    </source>
</evidence>
<evidence type="ECO:0000256" key="3">
    <source>
        <dbReference type="ARBA" id="ARBA00022723"/>
    </source>
</evidence>
<keyword evidence="8 18" id="KW-0863">Zinc-finger</keyword>
<keyword evidence="11 18" id="KW-0267">Excision nuclease</keyword>
<comment type="subcellular location">
    <subcellularLocation>
        <location evidence="1 18">Cytoplasm</location>
    </subcellularLocation>
</comment>
<dbReference type="InterPro" id="IPR004602">
    <property type="entry name" value="UvrA"/>
</dbReference>
<dbReference type="Gene3D" id="3.40.50.300">
    <property type="entry name" value="P-loop containing nucleotide triphosphate hydrolases"/>
    <property type="match status" value="3"/>
</dbReference>
<feature type="zinc finger region" description="C4-type" evidence="18">
    <location>
        <begin position="750"/>
        <end position="776"/>
    </location>
</feature>
<gene>
    <name evidence="18" type="primary">uvrA</name>
    <name evidence="20" type="ORF">PCA31118_01809</name>
</gene>